<keyword evidence="13" id="KW-0547">Nucleotide-binding</keyword>
<keyword evidence="9" id="KW-0507">mRNA processing</keyword>
<dbReference type="Pfam" id="PF21081">
    <property type="entry name" value="Methyltrans_Mon_3rd"/>
    <property type="match status" value="1"/>
</dbReference>
<keyword evidence="11" id="KW-0949">S-adenosyl-L-methionine</keyword>
<keyword evidence="7" id="KW-0696">RNA-directed RNA polymerase</keyword>
<comment type="subunit">
    <text evidence="30">May form homodimer. Interacts with the P protein; the association of P and L forms the polymerase complex, positions it on the template and allows to package the L polymerase in the virion, since P acts as a bridge between N and L. L binds loosely to N and is further bridged by the P protein, which interacts with L and N oligomers simultaneously.</text>
</comment>
<evidence type="ECO:0000256" key="18">
    <source>
        <dbReference type="ARBA" id="ARBA00023042"/>
    </source>
</evidence>
<dbReference type="FunFam" id="3.40.50.150:FF:000473">
    <property type="entry name" value="RNA-directed RNA polymerase L"/>
    <property type="match status" value="1"/>
</dbReference>
<evidence type="ECO:0000256" key="13">
    <source>
        <dbReference type="ARBA" id="ARBA00022741"/>
    </source>
</evidence>
<evidence type="ECO:0000256" key="28">
    <source>
        <dbReference type="ARBA" id="ARBA00047370"/>
    </source>
</evidence>
<comment type="catalytic activity">
    <reaction evidence="22">
        <text>a 5'-end (5'-triphosphoguanosine)-(2'-O-methyladenylyl)-adenylyl-cytidylyl-adenosine in mRNA + S-adenosyl-L-methionine = a 5'-end (N(7)-methyl 5'-triphosphoguanosine)-(2'-O-methyladenylyl)-adenylyl-cytidylyl-adenosine in mRNA + S-adenosyl-L-homocysteine</text>
        <dbReference type="Rhea" id="RHEA:65440"/>
        <dbReference type="Rhea" id="RHEA-COMP:16798"/>
        <dbReference type="Rhea" id="RHEA-COMP:16801"/>
        <dbReference type="ChEBI" id="CHEBI:57856"/>
        <dbReference type="ChEBI" id="CHEBI:59789"/>
        <dbReference type="ChEBI" id="CHEBI:156482"/>
        <dbReference type="ChEBI" id="CHEBI:156483"/>
    </reaction>
</comment>
<dbReference type="InterPro" id="IPR029063">
    <property type="entry name" value="SAM-dependent_MTases_sf"/>
</dbReference>
<keyword evidence="20" id="KW-0511">Multifunctional enzyme</keyword>
<evidence type="ECO:0000256" key="29">
    <source>
        <dbReference type="ARBA" id="ARBA00048548"/>
    </source>
</evidence>
<keyword evidence="34" id="KW-1185">Reference proteome</keyword>
<dbReference type="NCBIfam" id="TIGR04198">
    <property type="entry name" value="paramyx_RNAcap"/>
    <property type="match status" value="1"/>
</dbReference>
<dbReference type="EC" id="2.7.7.48" evidence="4"/>
<sequence length="2108" mass="241120">MDVHDFELEDNIELTEEDYASREFLSNEEQMTYLNHADYNLNSPLISDDIDYLIKRYNAEQVPGMWSSKSWDCVLEMMRSCQAHPISSSSMHKWMGGWIMSENHDASQGFGFLNEVDRESELTFEVVETFIRGWSGKEVAHKRKDKCSETYRIVSFLCQKFLDLHKLTLILNAVSLDELDHLLKNFKGKKRLSTLGSPIARLRVPSLGPVFLVKGWLYVKKLEMIWDRNFLLMIKDVIIGRMQTLLSMIEREDDMFHEEDILSLLRIYRIGDSILVKQGNQSYDLIKTVEPICNLKLMKLARVFRPMIPDFPHFERHIRTTVRNLANIDSAITFLFDEIMNIKTVDLTLVVYGSFRHWGHPFIDYYEGLKKLHHQVTMPKTIDKGYAAALASDLARIVLQQQFSENKKWFVDKSAIPKKHPFYNHITENTWPTAAQIQDFGDHWHELPLTKCFEIPDLIDPSIIYSDKSHSMNRSDVLRHVRNSPNTPIPSRKVLQTMLETKATNWGEFLSSIDKYGLELEDLVIGLKGKERELKLAGRFFSLMSWKLREYFVITEYLIKTHFVPMFKGLTMADDLTAVIKKMMDTSSGQGLDNYDSICIANHIDYEKWNNHQRKESNGPVFRVMGQFLGYPNLIERTHEFFEKSLIYYNGRPDLMRVNGNTLENRTPLNVCWQGQAGGLEGLRQKGWSILNLLVIQREAKIRNTAVKVLAQGDNQVICTQYKTKKARNDAELLGALQQMVSNNESIMLAIKQGTEKLGLLINDDETMQSADYLNYGKIPIFRGVIRGLETKRWSRVTCVTNDQIPTCANIMSSVSTNALTVAHFAKDPINAMVQYNYFGTFARLLLMMHDPAIRRSLYEVQLTIPGLHSLTFKYAMLYLDPSIGGVSGMSLSRFLIRAFPDPVSESLAFWRFIYCHSKSELLKEISSVFGNPDIAKFRLSHVDKLMEDPTSLNIAMGMSPANLLKTEVKKCLLESRQDIKNQIIKDATIYLHHEEEKLRSFLWSINPLFPRFLSEFKSGTFLGVADGLISLFQNSRTIRNSFRRKYHKELDDLIIKSEVSSLMHLGKMHLKRGSCKMWGCSSQHADSLRYKSWGRTVIGTTIPHPLEMLGSYHKKEAPCLECNTSGFTYVSVHCPRGITSVFQSRGPLPAYLGSRTSESTSILQPWEKESKVPIIRRATRLRDAISWFVDPDSNLSQTILKNITALTGEEWSKKQIGFKRTGSALHRFSTSRMSHGGFAAQSTAALTRMMATTDTMRDLGDQNYDFLFQATLLYAQMTTTVARNNVAFSCTDHYHITCKSCLRTISEITLDTPMVYDPPDVSHVLKSWRNGEGSWGQEVKQLYPREGIWSDLSPAEQSYQVGRCIGFLFGDLTYRKSTHADDSSLFPLSIQNRIRGRGFLKGLLDGLMRASCCQVIHRRSLAQLKRPANAVYGGVIFLIERISASAPFLSLTRTGPIRLELETVPHKIPTSYPTSNRDMGVIVRNYFKYQCRLIEKGQYKSHYPQIWLFSDVLSIDFMGPLSISSSLLSLLYKPSLSSKDKNELRELANLSSYLRSGEGWDDVHIKFFSKDTLLCSEEIRHACKFGIYKEVFSTSSYPTWGSEAFGAISSQPVFYSTRESRKCLDTPPRVQNPLLSGLRLGQLPTGAHYKLRSILRQLHVNYRDFLSCGDGSGGMTASLLRENRHSRGIFNSLLDLSGTVMRGASPEPPSALETLGSERVRCINGSTCWEHPSDLSDPRTWKYFSKLKRDVGLTIDLITMDMEVRDPSITKLIEMNLKSHLYELLEQEGTLIYKTYGTYITEFDDNILTMIGPFFQQVDLVQTEFSSSQTSEIYFVGRRLKRHVDAPWVDWSFLHDTWRTQYAFRSSVQEFVRASKFLKKDTLSGIPSQFIPDPFVNLETMLQIFGVPTGVSHLIALKASDHPTELVTLAIFYMITVSYYNINHIRIYPEKPNPPSDGMAQNVGGAIVGLSLWVSLMEKDVQLYERSLKSIHTSFPIRWMSVPVPNGYQQIWDTYGRGVSKDCRLSDSLAAIGNWIRAMELVRNKTSQSAFDQHLMNSLLKLIDHHLSWRELKKTGIKHWLVGRIASLDKSIITIKSDIMDENSWRD</sequence>
<dbReference type="InterPro" id="IPR025786">
    <property type="entry name" value="Mononega_L_MeTrfase"/>
</dbReference>
<dbReference type="GO" id="GO:0044423">
    <property type="term" value="C:virion component"/>
    <property type="evidence" value="ECO:0007669"/>
    <property type="project" value="UniProtKB-KW"/>
</dbReference>
<evidence type="ECO:0000256" key="15">
    <source>
        <dbReference type="ARBA" id="ARBA00022840"/>
    </source>
</evidence>
<evidence type="ECO:0000256" key="1">
    <source>
        <dbReference type="ARBA" id="ARBA00004192"/>
    </source>
</evidence>
<evidence type="ECO:0000256" key="11">
    <source>
        <dbReference type="ARBA" id="ARBA00022691"/>
    </source>
</evidence>
<dbReference type="InterPro" id="IPR026890">
    <property type="entry name" value="Mononeg_mRNAcap"/>
</dbReference>
<accession>B3FRL5</accession>
<keyword evidence="15" id="KW-0067">ATP-binding</keyword>
<evidence type="ECO:0000256" key="16">
    <source>
        <dbReference type="ARBA" id="ARBA00022844"/>
    </source>
</evidence>
<keyword evidence="8" id="KW-0489">Methyltransferase</keyword>
<evidence type="ECO:0000256" key="17">
    <source>
        <dbReference type="ARBA" id="ARBA00022953"/>
    </source>
</evidence>
<evidence type="ECO:0000256" key="9">
    <source>
        <dbReference type="ARBA" id="ARBA00022664"/>
    </source>
</evidence>
<dbReference type="PROSITE" id="PS51590">
    <property type="entry name" value="SAM_MT_MNV_L"/>
    <property type="match status" value="1"/>
</dbReference>
<dbReference type="RefSeq" id="YP_009094101.1">
    <property type="nucleotide sequence ID" value="NC_025353.1"/>
</dbReference>
<keyword evidence="17" id="KW-0693">Viral RNA replication</keyword>
<dbReference type="InterPro" id="IPR048398">
    <property type="entry name" value="Methyltrans_Mon_C"/>
</dbReference>
<keyword evidence="12" id="KW-0548">Nucleotidyltransferase</keyword>
<evidence type="ECO:0000256" key="14">
    <source>
        <dbReference type="ARBA" id="ARBA00022801"/>
    </source>
</evidence>
<evidence type="ECO:0000256" key="5">
    <source>
        <dbReference type="ARBA" id="ARBA00012582"/>
    </source>
</evidence>
<dbReference type="GO" id="GO:0004482">
    <property type="term" value="F:mRNA 5'-cap (guanine-N7-)-methyltransferase activity"/>
    <property type="evidence" value="ECO:0007669"/>
    <property type="project" value="InterPro"/>
</dbReference>
<evidence type="ECO:0000256" key="24">
    <source>
        <dbReference type="ARBA" id="ARBA00030285"/>
    </source>
</evidence>
<feature type="domain" description="Mononegavirus-type SAM-dependent 2'-O-MTase" evidence="32">
    <location>
        <begin position="1640"/>
        <end position="1837"/>
    </location>
</feature>
<evidence type="ECO:0000313" key="34">
    <source>
        <dbReference type="Proteomes" id="UP000098486"/>
    </source>
</evidence>
<evidence type="ECO:0000256" key="25">
    <source>
        <dbReference type="ARBA" id="ARBA00030436"/>
    </source>
</evidence>
<dbReference type="GO" id="GO:0005524">
    <property type="term" value="F:ATP binding"/>
    <property type="evidence" value="ECO:0007669"/>
    <property type="project" value="UniProtKB-KW"/>
</dbReference>
<evidence type="ECO:0000256" key="26">
    <source>
        <dbReference type="ARBA" id="ARBA00031012"/>
    </source>
</evidence>
<dbReference type="GO" id="GO:0039689">
    <property type="term" value="P:negative stranded viral RNA replication"/>
    <property type="evidence" value="ECO:0007669"/>
    <property type="project" value="UniProtKB-ARBA"/>
</dbReference>
<dbReference type="Pfam" id="PF00946">
    <property type="entry name" value="Mononeg_RNA_pol"/>
    <property type="match status" value="1"/>
</dbReference>
<evidence type="ECO:0000256" key="2">
    <source>
        <dbReference type="ARBA" id="ARBA00004328"/>
    </source>
</evidence>
<evidence type="ECO:0000313" key="33">
    <source>
        <dbReference type="EMBL" id="ACB47443.1"/>
    </source>
</evidence>
<evidence type="ECO:0000256" key="12">
    <source>
        <dbReference type="ARBA" id="ARBA00022695"/>
    </source>
</evidence>
<comment type="catalytic activity">
    <reaction evidence="28">
        <text>a 5'-end (5'-triphosphoguanosine)-adenylyl-adenylyl-cytidylyl-adenosine in mRNA + 2 S-adenosyl-L-methionine = a 5'-end (N(7)-methyl 5'-triphosphoguanosine)-(2'-O-methyladenylyl)-adenylyl-cytidylyl-adenosine in mRNA + 2 S-adenosyl-L-homocysteine + H(+)</text>
        <dbReference type="Rhea" id="RHEA:65376"/>
        <dbReference type="Rhea" id="RHEA-COMP:16797"/>
        <dbReference type="Rhea" id="RHEA-COMP:16798"/>
        <dbReference type="ChEBI" id="CHEBI:15378"/>
        <dbReference type="ChEBI" id="CHEBI:57856"/>
        <dbReference type="ChEBI" id="CHEBI:59789"/>
        <dbReference type="ChEBI" id="CHEBI:156483"/>
        <dbReference type="ChEBI" id="CHEBI:156484"/>
        <dbReference type="EC" id="2.1.1.375"/>
    </reaction>
</comment>
<evidence type="ECO:0000256" key="6">
    <source>
        <dbReference type="ARBA" id="ARBA00018602"/>
    </source>
</evidence>
<dbReference type="InterPro" id="IPR039530">
    <property type="entry name" value="L_methyltransferase_rhabdo"/>
</dbReference>
<dbReference type="GO" id="GO:0016787">
    <property type="term" value="F:hydrolase activity"/>
    <property type="evidence" value="ECO:0007669"/>
    <property type="project" value="UniProtKB-KW"/>
</dbReference>
<comment type="catalytic activity">
    <reaction evidence="27">
        <text>a 5'-end (5'-triphosphoguanosine)-adenylyl-adenylyl-cytidylyl-adenosine in mRNA + S-adenosyl-L-methionine = a 5'-end (5'-triphosphoguanosine)-(2'-O-methyladenylyl)-adenylyl-cytidylyl-adenosine in mRNA + S-adenosyl-L-homocysteine + H(+)</text>
        <dbReference type="Rhea" id="RHEA:65380"/>
        <dbReference type="Rhea" id="RHEA-COMP:16797"/>
        <dbReference type="Rhea" id="RHEA-COMP:16801"/>
        <dbReference type="ChEBI" id="CHEBI:15378"/>
        <dbReference type="ChEBI" id="CHEBI:57856"/>
        <dbReference type="ChEBI" id="CHEBI:59789"/>
        <dbReference type="ChEBI" id="CHEBI:156482"/>
        <dbReference type="ChEBI" id="CHEBI:156484"/>
    </reaction>
</comment>
<dbReference type="InterPro" id="IPR017234">
    <property type="entry name" value="RNA-dir_pol_rhabdovirus"/>
</dbReference>
<dbReference type="PIRSF" id="PIRSF037546">
    <property type="entry name" value="RNA_pol_RhabdoV_sub"/>
    <property type="match status" value="1"/>
</dbReference>
<comment type="catalytic activity">
    <reaction evidence="29">
        <text>GTP + H2O = GDP + phosphate + H(+)</text>
        <dbReference type="Rhea" id="RHEA:19669"/>
        <dbReference type="ChEBI" id="CHEBI:15377"/>
        <dbReference type="ChEBI" id="CHEBI:15378"/>
        <dbReference type="ChEBI" id="CHEBI:37565"/>
        <dbReference type="ChEBI" id="CHEBI:43474"/>
        <dbReference type="ChEBI" id="CHEBI:58189"/>
    </reaction>
</comment>
<evidence type="ECO:0000256" key="23">
    <source>
        <dbReference type="ARBA" id="ARBA00026099"/>
    </source>
</evidence>
<name>B3FRL5_9RHAB</name>
<dbReference type="Pfam" id="PF21080">
    <property type="entry name" value="Methyltrans_Mon_1st"/>
    <property type="match status" value="1"/>
</dbReference>
<dbReference type="EC" id="2.1.1.375" evidence="23"/>
<evidence type="ECO:0000256" key="20">
    <source>
        <dbReference type="ARBA" id="ARBA00023268"/>
    </source>
</evidence>
<evidence type="ECO:0000256" key="22">
    <source>
        <dbReference type="ARBA" id="ARBA00024499"/>
    </source>
</evidence>
<comment type="similarity">
    <text evidence="3">Belongs to the rhabdoviridae protein L family.</text>
</comment>
<reference evidence="33 34" key="1">
    <citation type="journal article" date="2008" name="Arch. Virol.">
        <title>Characterization of the full-length genomic sequences of vesicular stomatitis Cocal and Alagoas viruses.</title>
        <authorList>
            <person name="Pauszek S.J."/>
            <person name="Allende R."/>
            <person name="Rodriguez L.L."/>
        </authorList>
    </citation>
    <scope>NUCLEOTIDE SEQUENCE [LARGE SCALE GENOMIC DNA]</scope>
    <source>
        <strain evidence="33">Indiana 3</strain>
    </source>
</reference>
<dbReference type="GO" id="GO:0030430">
    <property type="term" value="C:host cell cytoplasm"/>
    <property type="evidence" value="ECO:0007669"/>
    <property type="project" value="UniProtKB-SubCell"/>
</dbReference>
<dbReference type="Gene3D" id="3.40.50.150">
    <property type="entry name" value="Vaccinia Virus protein VP39"/>
    <property type="match status" value="1"/>
</dbReference>
<dbReference type="GO" id="GO:0003968">
    <property type="term" value="F:RNA-directed RNA polymerase activity"/>
    <property type="evidence" value="ECO:0007669"/>
    <property type="project" value="UniProtKB-KW"/>
</dbReference>
<dbReference type="Proteomes" id="UP000098486">
    <property type="component" value="Segment"/>
</dbReference>
<keyword evidence="10" id="KW-0808">Transferase</keyword>
<evidence type="ECO:0000259" key="32">
    <source>
        <dbReference type="PROSITE" id="PS51590"/>
    </source>
</evidence>
<dbReference type="EC" id="2.7.7.88" evidence="5"/>
<evidence type="ECO:0000256" key="10">
    <source>
        <dbReference type="ARBA" id="ARBA00022679"/>
    </source>
</evidence>
<organism evidence="33 34">
    <name type="scientific">Vesicular stomatitis Alagoas virus</name>
    <dbReference type="NCBI Taxonomy" id="198833"/>
    <lineage>
        <taxon>Viruses</taxon>
        <taxon>Riboviria</taxon>
        <taxon>Orthornavirae</taxon>
        <taxon>Negarnaviricota</taxon>
        <taxon>Haploviricotina</taxon>
        <taxon>Monjiviricetes</taxon>
        <taxon>Mononegavirales</taxon>
        <taxon>Rhabdoviridae</taxon>
        <taxon>Alpharhabdovirinae</taxon>
        <taxon>Vesiculovirus</taxon>
        <taxon>Vesiculovirus alagoas</taxon>
    </lineage>
</organism>
<dbReference type="Pfam" id="PF14314">
    <property type="entry name" value="Methyltrans_Mon_2nd"/>
    <property type="match status" value="1"/>
</dbReference>
<evidence type="ECO:0000256" key="21">
    <source>
        <dbReference type="ARBA" id="ARBA00024494"/>
    </source>
</evidence>
<dbReference type="PROSITE" id="PS50526">
    <property type="entry name" value="RDRP_SSRNA_NEG_NONSEG"/>
    <property type="match status" value="1"/>
</dbReference>
<keyword evidence="16" id="KW-0946">Virion</keyword>
<dbReference type="SMR" id="B3FRL5"/>
<comment type="subcellular location">
    <subcellularLocation>
        <location evidence="1">Host cytoplasm</location>
    </subcellularLocation>
    <subcellularLocation>
        <location evidence="2">Virion</location>
    </subcellularLocation>
</comment>
<keyword evidence="19" id="KW-1035">Host cytoplasm</keyword>
<evidence type="ECO:0000256" key="27">
    <source>
        <dbReference type="ARBA" id="ARBA00047332"/>
    </source>
</evidence>
<keyword evidence="18" id="KW-0506">mRNA capping</keyword>
<evidence type="ECO:0000256" key="19">
    <source>
        <dbReference type="ARBA" id="ARBA00023200"/>
    </source>
</evidence>
<dbReference type="EMBL" id="EU373658">
    <property type="protein sequence ID" value="ACB47443.1"/>
    <property type="molecule type" value="Viral_cRNA"/>
</dbReference>
<comment type="catalytic activity">
    <reaction evidence="21">
        <text>a 5'-end triphospho-adenylyl-adenylyl-cytidylyl-adenosine in mRNA + GDP + H(+) = a 5'-end (5'-triphosphoguanosine)-adenylyl-adenylyl-cytidylyl-adenosine in mRNA + diphosphate</text>
        <dbReference type="Rhea" id="RHEA:65436"/>
        <dbReference type="Rhea" id="RHEA-COMP:16797"/>
        <dbReference type="Rhea" id="RHEA-COMP:16799"/>
        <dbReference type="ChEBI" id="CHEBI:15378"/>
        <dbReference type="ChEBI" id="CHEBI:33019"/>
        <dbReference type="ChEBI" id="CHEBI:58189"/>
        <dbReference type="ChEBI" id="CHEBI:156484"/>
        <dbReference type="ChEBI" id="CHEBI:156503"/>
        <dbReference type="EC" id="2.7.7.88"/>
    </reaction>
</comment>
<evidence type="ECO:0000256" key="7">
    <source>
        <dbReference type="ARBA" id="ARBA00022484"/>
    </source>
</evidence>
<protein>
    <recommendedName>
        <fullName evidence="6">RNA-directed RNA polymerase L</fullName>
        <ecNumber evidence="23">2.1.1.375</ecNumber>
        <ecNumber evidence="4">2.7.7.48</ecNumber>
        <ecNumber evidence="5">2.7.7.88</ecNumber>
    </recommendedName>
    <alternativeName>
        <fullName evidence="24">Large structural protein</fullName>
    </alternativeName>
    <alternativeName>
        <fullName evidence="26">Replicase</fullName>
    </alternativeName>
    <alternativeName>
        <fullName evidence="25">Transcriptase</fullName>
    </alternativeName>
</protein>
<evidence type="ECO:0000256" key="4">
    <source>
        <dbReference type="ARBA" id="ARBA00012494"/>
    </source>
</evidence>
<dbReference type="InterPro" id="IPR048397">
    <property type="entry name" value="Methyltrans_Mon_CD"/>
</dbReference>
<feature type="domain" description="RdRp catalytic" evidence="31">
    <location>
        <begin position="598"/>
        <end position="784"/>
    </location>
</feature>
<evidence type="ECO:0000256" key="3">
    <source>
        <dbReference type="ARBA" id="ARBA00006874"/>
    </source>
</evidence>
<dbReference type="KEGG" id="vg:20964384"/>
<proteinExistence type="inferred from homology"/>
<evidence type="ECO:0000256" key="8">
    <source>
        <dbReference type="ARBA" id="ARBA00022603"/>
    </source>
</evidence>
<evidence type="ECO:0000256" key="30">
    <source>
        <dbReference type="ARBA" id="ARBA00050006"/>
    </source>
</evidence>
<dbReference type="InterPro" id="IPR039736">
    <property type="entry name" value="L_poly_C"/>
</dbReference>
<dbReference type="InterPro" id="IPR014023">
    <property type="entry name" value="Mononeg_RNA_pol_cat"/>
</dbReference>
<evidence type="ECO:0000259" key="31">
    <source>
        <dbReference type="PROSITE" id="PS50526"/>
    </source>
</evidence>
<keyword evidence="14" id="KW-0378">Hydrolase</keyword>
<dbReference type="Pfam" id="PF14318">
    <property type="entry name" value="Mononeg_mRNAcap"/>
    <property type="match status" value="1"/>
</dbReference>
<dbReference type="GeneID" id="20964384"/>